<dbReference type="GO" id="GO:0006368">
    <property type="term" value="P:transcription elongation by RNA polymerase II"/>
    <property type="evidence" value="ECO:0007669"/>
    <property type="project" value="TreeGrafter"/>
</dbReference>
<dbReference type="GO" id="GO:0016586">
    <property type="term" value="C:RSC-type complex"/>
    <property type="evidence" value="ECO:0007669"/>
    <property type="project" value="InterPro"/>
</dbReference>
<comment type="caution">
    <text evidence="11">The sequence shown here is derived from an EMBL/GenBank/DDBJ whole genome shotgun (WGS) entry which is preliminary data.</text>
</comment>
<feature type="region of interest" description="Disordered" evidence="9">
    <location>
        <begin position="1151"/>
        <end position="1283"/>
    </location>
</feature>
<dbReference type="InterPro" id="IPR037382">
    <property type="entry name" value="Rsc/polybromo"/>
</dbReference>
<organism evidence="11 12">
    <name type="scientific">Entomortierella chlamydospora</name>
    <dbReference type="NCBI Taxonomy" id="101097"/>
    <lineage>
        <taxon>Eukaryota</taxon>
        <taxon>Fungi</taxon>
        <taxon>Fungi incertae sedis</taxon>
        <taxon>Mucoromycota</taxon>
        <taxon>Mortierellomycotina</taxon>
        <taxon>Mortierellomycetes</taxon>
        <taxon>Mortierellales</taxon>
        <taxon>Mortierellaceae</taxon>
        <taxon>Entomortierella</taxon>
    </lineage>
</organism>
<reference evidence="11" key="1">
    <citation type="journal article" date="2020" name="Fungal Divers.">
        <title>Resolving the Mortierellaceae phylogeny through synthesis of multi-gene phylogenetics and phylogenomics.</title>
        <authorList>
            <person name="Vandepol N."/>
            <person name="Liber J."/>
            <person name="Desiro A."/>
            <person name="Na H."/>
            <person name="Kennedy M."/>
            <person name="Barry K."/>
            <person name="Grigoriev I.V."/>
            <person name="Miller A.N."/>
            <person name="O'Donnell K."/>
            <person name="Stajich J.E."/>
            <person name="Bonito G."/>
        </authorList>
    </citation>
    <scope>NUCLEOTIDE SEQUENCE</scope>
    <source>
        <strain evidence="11">NRRL 2769</strain>
    </source>
</reference>
<evidence type="ECO:0000256" key="1">
    <source>
        <dbReference type="ARBA" id="ARBA00004123"/>
    </source>
</evidence>
<dbReference type="InterPro" id="IPR036427">
    <property type="entry name" value="Bromodomain-like_sf"/>
</dbReference>
<feature type="compositionally biased region" description="Basic and acidic residues" evidence="9">
    <location>
        <begin position="297"/>
        <end position="308"/>
    </location>
</feature>
<protein>
    <submittedName>
        <fullName evidence="11">Pre-mRNA-splicing factor prp46</fullName>
    </submittedName>
</protein>
<keyword evidence="7" id="KW-0539">Nucleus</keyword>
<feature type="domain" description="Bromo" evidence="10">
    <location>
        <begin position="495"/>
        <end position="557"/>
    </location>
</feature>
<dbReference type="SMART" id="SM00297">
    <property type="entry name" value="BROMO"/>
    <property type="match status" value="1"/>
</dbReference>
<dbReference type="Pfam" id="PF00439">
    <property type="entry name" value="Bromodomain"/>
    <property type="match status" value="1"/>
</dbReference>
<dbReference type="Gene3D" id="1.20.920.10">
    <property type="entry name" value="Bromodomain-like"/>
    <property type="match status" value="1"/>
</dbReference>
<keyword evidence="6" id="KW-0804">Transcription</keyword>
<feature type="compositionally biased region" description="Polar residues" evidence="9">
    <location>
        <begin position="244"/>
        <end position="257"/>
    </location>
</feature>
<dbReference type="GO" id="GO:0003682">
    <property type="term" value="F:chromatin binding"/>
    <property type="evidence" value="ECO:0007669"/>
    <property type="project" value="TreeGrafter"/>
</dbReference>
<feature type="compositionally biased region" description="Basic residues" evidence="9">
    <location>
        <begin position="17"/>
        <end position="29"/>
    </location>
</feature>
<feature type="compositionally biased region" description="Low complexity" evidence="9">
    <location>
        <begin position="1225"/>
        <end position="1283"/>
    </location>
</feature>
<dbReference type="PROSITE" id="PS50014">
    <property type="entry name" value="BROMODOMAIN_2"/>
    <property type="match status" value="1"/>
</dbReference>
<keyword evidence="12" id="KW-1185">Reference proteome</keyword>
<keyword evidence="3" id="KW-0156">Chromatin regulator</keyword>
<evidence type="ECO:0000256" key="5">
    <source>
        <dbReference type="ARBA" id="ARBA00023117"/>
    </source>
</evidence>
<feature type="compositionally biased region" description="Basic residues" evidence="9">
    <location>
        <begin position="269"/>
        <end position="282"/>
    </location>
</feature>
<feature type="compositionally biased region" description="Polar residues" evidence="9">
    <location>
        <begin position="1"/>
        <end position="12"/>
    </location>
</feature>
<feature type="compositionally biased region" description="Basic and acidic residues" evidence="9">
    <location>
        <begin position="32"/>
        <end position="43"/>
    </location>
</feature>
<dbReference type="PANTHER" id="PTHR16062:SF23">
    <property type="entry name" value="BROMO DOMAIN-CONTAINING PROTEIN"/>
    <property type="match status" value="1"/>
</dbReference>
<evidence type="ECO:0000256" key="3">
    <source>
        <dbReference type="ARBA" id="ARBA00022853"/>
    </source>
</evidence>
<feature type="compositionally biased region" description="Low complexity" evidence="9">
    <location>
        <begin position="458"/>
        <end position="467"/>
    </location>
</feature>
<feature type="region of interest" description="Disordered" evidence="9">
    <location>
        <begin position="1"/>
        <end position="467"/>
    </location>
</feature>
<evidence type="ECO:0000256" key="8">
    <source>
        <dbReference type="PROSITE-ProRule" id="PRU00035"/>
    </source>
</evidence>
<evidence type="ECO:0000256" key="4">
    <source>
        <dbReference type="ARBA" id="ARBA00023015"/>
    </source>
</evidence>
<evidence type="ECO:0000256" key="7">
    <source>
        <dbReference type="ARBA" id="ARBA00023242"/>
    </source>
</evidence>
<proteinExistence type="predicted"/>
<keyword evidence="2" id="KW-0677">Repeat</keyword>
<accession>A0A9P6T378</accession>
<sequence>MGSTRSPSSSTLDPHHSHYTHTQQKRKSSKSSPEELHDLDTSVRKKKKKSKKERHDSYHDDDDNNDDERPHHRNGHDATSSQQQQQAQKLPTIKISLRLPSNPSIISPTATSSSAYKSSSTKKKRRSSEHISVDSEEDRETDTQYHRRHHRLSGHGFSDDDQEARLSSSHKKKKKHKHKHKHRHPKHEEEEVEEQEVEERAEQTEQEEWDLQDTANEDRHRGNGEYNEAGAAKITLRLGKETTKSQNPSTTQRTNNHPLDEVYKPEQSRRRKPSTKSKARSHSRSESQSVVGTPIDIKQEEAPHHGPDGVHAQIGQKRPFASLISRRSESQDTEMAGQTTEGIDEDDLDDPLIGELDDPEDDDEEEEDEEDEDEDNQNGGDRSDDDEMMSPTADPGMQAQFGSKSVKSGQLGSKTLPGSALAKPAKAKKSKASKSEPAPDGSTAAAGKTVRKGKTPKRLLTPKTTTPAVPKKKELSVVCHKLLDNFIRKDMYVLFSEPVDPTLVPDYSTVIKNPMDFSTMRAKVERNFYPNIDEFLKDFQLVCDNARLYNSKDTLYWKQADKLWEWGSKAIERERKSVLDKDEELLRAVKDEETVDVGGMGDYSNNATPSHNRAPLLSADSAADSPMPFSDTGRSHTPQQYRKTKKIKHRRDGTIAFTYSTDGSIDPASHPDPWSLVPVVQDFGSAPLVCPLVEANLLYNGQYLDDYPYWKAPTSGFRSAAYLDYGPYAILGKPPSDAGSLSGVQNIPAYTGMVFGDEKGEAYVRSLAMFLDGIVDEAELASMNKADTLGLLEVKEYVRKKVETLTRGASTIVDKVAAVIREEKSGQPSEVDTRVPLSLWQQNFDIEKATADDRRPLEQIDTMESTLEENKNVLNDSQNRLSEGPRDIEMAETKGDAMGEVESETLDVVKNEVEDQAKDGAEDKPKDEEMKSYEVMQQNYQPKGEEVKIEHFASDGANNTTEQPAIESVDIRQVIRDIQAWPKVLREKTDYETWKQLKIELDSLLPASQRSASASTTSAQPSTASADDITIKWGQSWTGGNSEESKKWVREYLEQNSSEMQQIVQLLAARNSQMAISNSTLPSAVASPAAASPVVPGSAVGSPAATAAVSTPATGATAAMGLEEQEKTLVEQMTKSIRRRLAEMAQYVPLSEINPQRLPPPAPPTSTSASTSAPATSSPTPTPTPTPASASALAPAPASSKTQSDAQTSQATLSSTPSAPKVPLSSTPSATTSTTVTAASVRNSEPAAIAATSSATDAFTPSMPDTPGEGSTSSLSSPGSSSP</sequence>
<evidence type="ECO:0000259" key="10">
    <source>
        <dbReference type="PROSITE" id="PS50014"/>
    </source>
</evidence>
<dbReference type="Proteomes" id="UP000703661">
    <property type="component" value="Unassembled WGS sequence"/>
</dbReference>
<evidence type="ECO:0000313" key="12">
    <source>
        <dbReference type="Proteomes" id="UP000703661"/>
    </source>
</evidence>
<feature type="compositionally biased region" description="Polar residues" evidence="9">
    <location>
        <begin position="400"/>
        <end position="413"/>
    </location>
</feature>
<feature type="compositionally biased region" description="Low complexity" evidence="9">
    <location>
        <begin position="103"/>
        <end position="119"/>
    </location>
</feature>
<feature type="compositionally biased region" description="Basic residues" evidence="9">
    <location>
        <begin position="168"/>
        <end position="185"/>
    </location>
</feature>
<feature type="compositionally biased region" description="Low complexity" evidence="9">
    <location>
        <begin position="614"/>
        <end position="626"/>
    </location>
</feature>
<comment type="subcellular location">
    <subcellularLocation>
        <location evidence="1">Nucleus</location>
    </subcellularLocation>
</comment>
<evidence type="ECO:0000256" key="2">
    <source>
        <dbReference type="ARBA" id="ARBA00022737"/>
    </source>
</evidence>
<keyword evidence="4" id="KW-0805">Transcription regulation</keyword>
<feature type="compositionally biased region" description="Low complexity" evidence="9">
    <location>
        <begin position="1187"/>
        <end position="1200"/>
    </location>
</feature>
<dbReference type="CDD" id="cd04369">
    <property type="entry name" value="Bromodomain"/>
    <property type="match status" value="1"/>
</dbReference>
<evidence type="ECO:0000256" key="6">
    <source>
        <dbReference type="ARBA" id="ARBA00023163"/>
    </source>
</evidence>
<evidence type="ECO:0000256" key="9">
    <source>
        <dbReference type="SAM" id="MobiDB-lite"/>
    </source>
</evidence>
<evidence type="ECO:0000313" key="11">
    <source>
        <dbReference type="EMBL" id="KAG0021778.1"/>
    </source>
</evidence>
<dbReference type="EMBL" id="JAAAID010000140">
    <property type="protein sequence ID" value="KAG0021778.1"/>
    <property type="molecule type" value="Genomic_DNA"/>
</dbReference>
<dbReference type="InterPro" id="IPR001487">
    <property type="entry name" value="Bromodomain"/>
</dbReference>
<feature type="compositionally biased region" description="Acidic residues" evidence="9">
    <location>
        <begin position="342"/>
        <end position="376"/>
    </location>
</feature>
<dbReference type="PANTHER" id="PTHR16062">
    <property type="entry name" value="SWI/SNF-RELATED"/>
    <property type="match status" value="1"/>
</dbReference>
<name>A0A9P6T378_9FUNG</name>
<dbReference type="GO" id="GO:0006338">
    <property type="term" value="P:chromatin remodeling"/>
    <property type="evidence" value="ECO:0007669"/>
    <property type="project" value="InterPro"/>
</dbReference>
<gene>
    <name evidence="11" type="primary">PRP46_1</name>
    <name evidence="11" type="ORF">BGZ80_001737</name>
</gene>
<feature type="compositionally biased region" description="Polar residues" evidence="9">
    <location>
        <begin position="1201"/>
        <end position="1218"/>
    </location>
</feature>
<dbReference type="PRINTS" id="PR00503">
    <property type="entry name" value="BROMODOMAIN"/>
</dbReference>
<keyword evidence="5 8" id="KW-0103">Bromodomain</keyword>
<dbReference type="SUPFAM" id="SSF47370">
    <property type="entry name" value="Bromodomain"/>
    <property type="match status" value="1"/>
</dbReference>
<feature type="region of interest" description="Disordered" evidence="9">
    <location>
        <begin position="596"/>
        <end position="645"/>
    </location>
</feature>
<feature type="compositionally biased region" description="Basic and acidic residues" evidence="9">
    <location>
        <begin position="258"/>
        <end position="268"/>
    </location>
</feature>
<feature type="compositionally biased region" description="Low complexity" evidence="9">
    <location>
        <begin position="1165"/>
        <end position="1179"/>
    </location>
</feature>